<dbReference type="RefSeq" id="WP_112333781.1">
    <property type="nucleotide sequence ID" value="NZ_QLYR01000018.1"/>
</dbReference>
<organism evidence="1 2">
    <name type="scientific">Hydrogeniiclostridium mannosilyticum</name>
    <dbReference type="NCBI Taxonomy" id="2764322"/>
    <lineage>
        <taxon>Bacteria</taxon>
        <taxon>Bacillati</taxon>
        <taxon>Bacillota</taxon>
        <taxon>Clostridia</taxon>
        <taxon>Eubacteriales</taxon>
        <taxon>Acutalibacteraceae</taxon>
        <taxon>Hydrogeniiclostridium</taxon>
    </lineage>
</organism>
<gene>
    <name evidence="1" type="ORF">DPQ25_13905</name>
</gene>
<reference evidence="1 2" key="1">
    <citation type="submission" date="2018-06" db="EMBL/GenBank/DDBJ databases">
        <title>Noncontiguous genome sequence of Ruminococcaceae bacterium ASD2818.</title>
        <authorList>
            <person name="Chaplin A.V."/>
            <person name="Sokolova S.R."/>
            <person name="Kochetkova T.O."/>
            <person name="Goltsov A.Y."/>
            <person name="Trofimov D.Y."/>
            <person name="Efimov B.A."/>
        </authorList>
    </citation>
    <scope>NUCLEOTIDE SEQUENCE [LARGE SCALE GENOMIC DNA]</scope>
    <source>
        <strain evidence="1 2">ASD2818</strain>
    </source>
</reference>
<sequence>MASFTFKGMEEYEKKISLLYKDTRNVCRKAVYAGAKVVADAVKENMEALPAKPELEGIVAYAKKDPAPLTVGQKQGLIKGFGISPLEVKDGYINAKLGFSGYNNVKTKKYPKGQPNVLVARGIESGTSDREKHPFVRPALNKSKKPAVEAMKQAVDEDIEQKLKGR</sequence>
<dbReference type="Proteomes" id="UP000249377">
    <property type="component" value="Unassembled WGS sequence"/>
</dbReference>
<evidence type="ECO:0008006" key="3">
    <source>
        <dbReference type="Google" id="ProtNLM"/>
    </source>
</evidence>
<name>A0A328U9M3_9FIRM</name>
<protein>
    <recommendedName>
        <fullName evidence="3">HK97 gp10 family phage protein</fullName>
    </recommendedName>
</protein>
<dbReference type="AlphaFoldDB" id="A0A328U9M3"/>
<accession>A0A328U9M3</accession>
<proteinExistence type="predicted"/>
<comment type="caution">
    <text evidence="1">The sequence shown here is derived from an EMBL/GenBank/DDBJ whole genome shotgun (WGS) entry which is preliminary data.</text>
</comment>
<evidence type="ECO:0000313" key="1">
    <source>
        <dbReference type="EMBL" id="RAQ21992.1"/>
    </source>
</evidence>
<keyword evidence="2" id="KW-1185">Reference proteome</keyword>
<dbReference type="EMBL" id="QLYR01000018">
    <property type="protein sequence ID" value="RAQ21992.1"/>
    <property type="molecule type" value="Genomic_DNA"/>
</dbReference>
<evidence type="ECO:0000313" key="2">
    <source>
        <dbReference type="Proteomes" id="UP000249377"/>
    </source>
</evidence>